<feature type="domain" description="Tc1-like transposase DDE" evidence="1">
    <location>
        <begin position="30"/>
        <end position="94"/>
    </location>
</feature>
<dbReference type="InterPro" id="IPR038717">
    <property type="entry name" value="Tc1-like_DDE_dom"/>
</dbReference>
<dbReference type="InterPro" id="IPR036397">
    <property type="entry name" value="RNaseH_sf"/>
</dbReference>
<name>A0A813FS15_POLGL</name>
<dbReference type="Pfam" id="PF13358">
    <property type="entry name" value="DDE_3"/>
    <property type="match status" value="1"/>
</dbReference>
<organism evidence="2 3">
    <name type="scientific">Polarella glacialis</name>
    <name type="common">Dinoflagellate</name>
    <dbReference type="NCBI Taxonomy" id="89957"/>
    <lineage>
        <taxon>Eukaryota</taxon>
        <taxon>Sar</taxon>
        <taxon>Alveolata</taxon>
        <taxon>Dinophyceae</taxon>
        <taxon>Suessiales</taxon>
        <taxon>Suessiaceae</taxon>
        <taxon>Polarella</taxon>
    </lineage>
</organism>
<protein>
    <recommendedName>
        <fullName evidence="1">Tc1-like transposase DDE domain-containing protein</fullName>
    </recommendedName>
</protein>
<proteinExistence type="predicted"/>
<evidence type="ECO:0000259" key="1">
    <source>
        <dbReference type="Pfam" id="PF13358"/>
    </source>
</evidence>
<dbReference type="OrthoDB" id="10006939at2759"/>
<dbReference type="GO" id="GO:0003676">
    <property type="term" value="F:nucleic acid binding"/>
    <property type="evidence" value="ECO:0007669"/>
    <property type="project" value="InterPro"/>
</dbReference>
<comment type="caution">
    <text evidence="2">The sequence shown here is derived from an EMBL/GenBank/DDBJ whole genome shotgun (WGS) entry which is preliminary data.</text>
</comment>
<accession>A0A813FS15</accession>
<dbReference type="Proteomes" id="UP000654075">
    <property type="component" value="Unassembled WGS sequence"/>
</dbReference>
<dbReference type="Gene3D" id="3.30.420.10">
    <property type="entry name" value="Ribonuclease H-like superfamily/Ribonuclease H"/>
    <property type="match status" value="1"/>
</dbReference>
<reference evidence="2" key="1">
    <citation type="submission" date="2021-02" db="EMBL/GenBank/DDBJ databases">
        <authorList>
            <person name="Dougan E. K."/>
            <person name="Rhodes N."/>
            <person name="Thang M."/>
            <person name="Chan C."/>
        </authorList>
    </citation>
    <scope>NUCLEOTIDE SEQUENCE</scope>
</reference>
<keyword evidence="3" id="KW-1185">Reference proteome</keyword>
<evidence type="ECO:0000313" key="3">
    <source>
        <dbReference type="Proteomes" id="UP000654075"/>
    </source>
</evidence>
<gene>
    <name evidence="2" type="ORF">PGLA1383_LOCUS33271</name>
</gene>
<evidence type="ECO:0000313" key="2">
    <source>
        <dbReference type="EMBL" id="CAE8615557.1"/>
    </source>
</evidence>
<dbReference type="EMBL" id="CAJNNV010025658">
    <property type="protein sequence ID" value="CAE8615557.1"/>
    <property type="molecule type" value="Genomic_DNA"/>
</dbReference>
<sequence>MCKNSGLIAITLGMEEWAAAVESGKLVSAIKALAPVRPQGPWRVLCDNEAFLRAPRSTEAHKQAKVVLWKIPPRSPDLNPIEKYWAWLRKQLRHKDLEGLEAQRPVLGKMAFRARVRAICRTQRSQRVAAACADGLKKVCREVIKKRGAMARS</sequence>
<dbReference type="AlphaFoldDB" id="A0A813FS15"/>